<dbReference type="CDD" id="cd20292">
    <property type="entry name" value="cupin_QdtA-like"/>
    <property type="match status" value="1"/>
</dbReference>
<dbReference type="InterPro" id="IPR011051">
    <property type="entry name" value="RmlC_Cupin_sf"/>
</dbReference>
<comment type="catalytic activity">
    <reaction evidence="1 7">
        <text>dTDP-4-dehydro-6-deoxy-alpha-D-glucose = dTDP-4-dehydro-beta-L-rhamnose</text>
        <dbReference type="Rhea" id="RHEA:16969"/>
        <dbReference type="ChEBI" id="CHEBI:57649"/>
        <dbReference type="ChEBI" id="CHEBI:62830"/>
        <dbReference type="EC" id="5.1.3.13"/>
    </reaction>
</comment>
<dbReference type="PANTHER" id="PTHR21047">
    <property type="entry name" value="DTDP-6-DEOXY-D-GLUCOSE-3,5 EPIMERASE"/>
    <property type="match status" value="1"/>
</dbReference>
<sequence>MKLTQTDIPDIVIIEPRVFADERGWFFEGFNEDQFHCELKNLDLEIPPSFVQDNHSLSRKGVLRGLHYQLPPYAQGKLVRVVHGAAYDVVVDIREGSPTFGRWIGHHLSAENKKMVWIPAGFAHGFVALEDNTHFLYKTTDFYNKESEAGLRWDDPSLGIDWQFSEEPLLNEKDSIAPLMDKIIKMPYAKPEKVSSLIDIKVIGDTRGSLIAVQQGSNIQFNLKRAYYIFGTKSGVSRGFHAHKTLRQLVVCVAGSCRIVLDDGKIRKDFWLNSPTKGLPIGNMVWREMHDFSADCVLIVFASEEYNETDYIRSYQDFKKMVNK</sequence>
<dbReference type="SUPFAM" id="SSF51182">
    <property type="entry name" value="RmlC-like cupins"/>
    <property type="match status" value="2"/>
</dbReference>
<comment type="function">
    <text evidence="2 7">Catalyzes the epimerization of the C3' and C5'positions of dTDP-6-deoxy-D-xylo-4-hexulose, forming dTDP-6-deoxy-L-lyxo-4-hexulose.</text>
</comment>
<evidence type="ECO:0000256" key="2">
    <source>
        <dbReference type="ARBA" id="ARBA00001997"/>
    </source>
</evidence>
<dbReference type="GO" id="GO:0008830">
    <property type="term" value="F:dTDP-4-dehydrorhamnose 3,5-epimerase activity"/>
    <property type="evidence" value="ECO:0007669"/>
    <property type="project" value="UniProtKB-UniRule"/>
</dbReference>
<name>A0A0W0SPZ4_9GAMM</name>
<dbReference type="Gene3D" id="2.60.120.10">
    <property type="entry name" value="Jelly Rolls"/>
    <property type="match status" value="2"/>
</dbReference>
<evidence type="ECO:0000313" key="10">
    <source>
        <dbReference type="Proteomes" id="UP000054736"/>
    </source>
</evidence>
<organism evidence="9 10">
    <name type="scientific">Legionella drozanskii LLAP-1</name>
    <dbReference type="NCBI Taxonomy" id="1212489"/>
    <lineage>
        <taxon>Bacteria</taxon>
        <taxon>Pseudomonadati</taxon>
        <taxon>Pseudomonadota</taxon>
        <taxon>Gammaproteobacteria</taxon>
        <taxon>Legionellales</taxon>
        <taxon>Legionellaceae</taxon>
        <taxon>Legionella</taxon>
    </lineage>
</organism>
<dbReference type="Pfam" id="PF05523">
    <property type="entry name" value="FdtA"/>
    <property type="match status" value="1"/>
</dbReference>
<comment type="pathway">
    <text evidence="7">Carbohydrate biosynthesis; dTDP-L-rhamnose biosynthesis.</text>
</comment>
<dbReference type="STRING" id="1212489.Ldro_2546"/>
<dbReference type="GO" id="GO:0005829">
    <property type="term" value="C:cytosol"/>
    <property type="evidence" value="ECO:0007669"/>
    <property type="project" value="TreeGrafter"/>
</dbReference>
<evidence type="ECO:0000313" key="9">
    <source>
        <dbReference type="EMBL" id="KTC85374.1"/>
    </source>
</evidence>
<dbReference type="AlphaFoldDB" id="A0A0W0SPZ4"/>
<proteinExistence type="inferred from homology"/>
<dbReference type="EC" id="5.1.3.13" evidence="3 7"/>
<keyword evidence="10" id="KW-1185">Reference proteome</keyword>
<dbReference type="UniPathway" id="UPA00124"/>
<dbReference type="InterPro" id="IPR000888">
    <property type="entry name" value="RmlC-like"/>
</dbReference>
<evidence type="ECO:0000256" key="4">
    <source>
        <dbReference type="ARBA" id="ARBA00019595"/>
    </source>
</evidence>
<dbReference type="Proteomes" id="UP000054736">
    <property type="component" value="Unassembled WGS sequence"/>
</dbReference>
<evidence type="ECO:0000259" key="8">
    <source>
        <dbReference type="Pfam" id="PF05523"/>
    </source>
</evidence>
<evidence type="ECO:0000256" key="3">
    <source>
        <dbReference type="ARBA" id="ARBA00012098"/>
    </source>
</evidence>
<gene>
    <name evidence="9" type="ORF">Ldro_2546</name>
</gene>
<dbReference type="PATRIC" id="fig|1212489.4.peg.2683"/>
<feature type="active site" description="Proton acceptor" evidence="5">
    <location>
        <position position="67"/>
    </location>
</feature>
<feature type="domain" description="Sugar 3,4-ketoisomerase QdtA cupin" evidence="8">
    <location>
        <begin position="196"/>
        <end position="322"/>
    </location>
</feature>
<comment type="subunit">
    <text evidence="7">Homodimer.</text>
</comment>
<comment type="similarity">
    <text evidence="7">Belongs to the dTDP-4-dehydrorhamnose 3,5-epimerase family.</text>
</comment>
<dbReference type="PANTHER" id="PTHR21047:SF2">
    <property type="entry name" value="THYMIDINE DIPHOSPHO-4-KETO-RHAMNOSE 3,5-EPIMERASE"/>
    <property type="match status" value="1"/>
</dbReference>
<accession>A0A0W0SPZ4</accession>
<keyword evidence="7" id="KW-0413">Isomerase</keyword>
<reference evidence="9 10" key="1">
    <citation type="submission" date="2015-11" db="EMBL/GenBank/DDBJ databases">
        <title>Genomic analysis of 38 Legionella species identifies large and diverse effector repertoires.</title>
        <authorList>
            <person name="Burstein D."/>
            <person name="Amaro F."/>
            <person name="Zusman T."/>
            <person name="Lifshitz Z."/>
            <person name="Cohen O."/>
            <person name="Gilbert J.A."/>
            <person name="Pupko T."/>
            <person name="Shuman H.A."/>
            <person name="Segal G."/>
        </authorList>
    </citation>
    <scope>NUCLEOTIDE SEQUENCE [LARGE SCALE GENOMIC DNA]</scope>
    <source>
        <strain evidence="9 10">ATCC 700990</strain>
    </source>
</reference>
<dbReference type="NCBIfam" id="TIGR01221">
    <property type="entry name" value="rmlC"/>
    <property type="match status" value="1"/>
</dbReference>
<dbReference type="GO" id="GO:0019305">
    <property type="term" value="P:dTDP-rhamnose biosynthetic process"/>
    <property type="evidence" value="ECO:0007669"/>
    <property type="project" value="UniProtKB-UniRule"/>
</dbReference>
<dbReference type="GO" id="GO:0000271">
    <property type="term" value="P:polysaccharide biosynthetic process"/>
    <property type="evidence" value="ECO:0007669"/>
    <property type="project" value="TreeGrafter"/>
</dbReference>
<feature type="site" description="Participates in a stacking interaction with the thymidine ring of dTDP-4-oxo-6-deoxyglucose" evidence="6">
    <location>
        <position position="143"/>
    </location>
</feature>
<dbReference type="CDD" id="cd00438">
    <property type="entry name" value="cupin_RmlC"/>
    <property type="match status" value="1"/>
</dbReference>
<feature type="active site" description="Proton donor" evidence="5">
    <location>
        <position position="137"/>
    </location>
</feature>
<dbReference type="EMBL" id="LNXY01000028">
    <property type="protein sequence ID" value="KTC85374.1"/>
    <property type="molecule type" value="Genomic_DNA"/>
</dbReference>
<dbReference type="InterPro" id="IPR008894">
    <property type="entry name" value="QdtA_cupin_dom"/>
</dbReference>
<dbReference type="Pfam" id="PF00908">
    <property type="entry name" value="dTDP_sugar_isom"/>
    <property type="match status" value="1"/>
</dbReference>
<evidence type="ECO:0000256" key="1">
    <source>
        <dbReference type="ARBA" id="ARBA00001298"/>
    </source>
</evidence>
<comment type="caution">
    <text evidence="9">The sequence shown here is derived from an EMBL/GenBank/DDBJ whole genome shotgun (WGS) entry which is preliminary data.</text>
</comment>
<evidence type="ECO:0000256" key="5">
    <source>
        <dbReference type="PIRSR" id="PIRSR600888-1"/>
    </source>
</evidence>
<evidence type="ECO:0000256" key="6">
    <source>
        <dbReference type="PIRSR" id="PIRSR600888-3"/>
    </source>
</evidence>
<evidence type="ECO:0000256" key="7">
    <source>
        <dbReference type="RuleBase" id="RU364069"/>
    </source>
</evidence>
<dbReference type="InterPro" id="IPR014710">
    <property type="entry name" value="RmlC-like_jellyroll"/>
</dbReference>
<protein>
    <recommendedName>
        <fullName evidence="4 7">dTDP-4-dehydrorhamnose 3,5-epimerase</fullName>
        <ecNumber evidence="3 7">5.1.3.13</ecNumber>
    </recommendedName>
    <alternativeName>
        <fullName evidence="7">Thymidine diphospho-4-keto-rhamnose 3,5-epimerase</fullName>
    </alternativeName>
</protein>
<dbReference type="OrthoDB" id="9800680at2"/>